<dbReference type="Gene3D" id="2.60.120.650">
    <property type="entry name" value="Cupin"/>
    <property type="match status" value="1"/>
</dbReference>
<sequence>MFSWTWLRDNHSNVRMHPGPRDIETLEDMEDWTVGQYIDLVHPPVVDERKPKKNTLPYPILYGKDMPVPTTWRTYINRRINPSVSYKTGDDILGEIPKSVQIDTNMMYIGYHGTQTPTHCDRMSTFGQNLIVYSDVPCDTSCVWFIASSSDSHKVEHYFPQCNQDACLHDDNFFASIDCLSRAPYDVFVINQKEGDLVLIPPRGAHQAINRGPGISIKFAWSRLPVYHVQHVYEQVMPLYREVGRSEVYRILASCWFGLCNRIKDFDEVQSALDKDKLISEIKILRRVIQSNMNKERVVDDCTIHQFDDDVAFTRYCDLCNADIFNRCLHRVQQADEEDVCLDCAIQNELINVKDYQVYETIPRKEMVRIIERADDVLRQLNDRIIDS</sequence>
<dbReference type="PROSITE" id="PS51184">
    <property type="entry name" value="JMJC"/>
    <property type="match status" value="1"/>
</dbReference>
<dbReference type="InterPro" id="IPR003347">
    <property type="entry name" value="JmjC_dom"/>
</dbReference>
<feature type="domain" description="JmjC" evidence="1">
    <location>
        <begin position="70"/>
        <end position="240"/>
    </location>
</feature>
<comment type="caution">
    <text evidence="2">The sequence shown here is derived from an EMBL/GenBank/DDBJ whole genome shotgun (WGS) entry which is preliminary data.</text>
</comment>
<evidence type="ECO:0000313" key="3">
    <source>
        <dbReference type="Proteomes" id="UP001431209"/>
    </source>
</evidence>
<dbReference type="SUPFAM" id="SSF51197">
    <property type="entry name" value="Clavaminate synthase-like"/>
    <property type="match status" value="1"/>
</dbReference>
<name>A0AAW2YTN6_9EUKA</name>
<dbReference type="EMBL" id="JAOPGA020000617">
    <property type="protein sequence ID" value="KAL0479984.1"/>
    <property type="molecule type" value="Genomic_DNA"/>
</dbReference>
<proteinExistence type="predicted"/>
<dbReference type="Proteomes" id="UP001431209">
    <property type="component" value="Unassembled WGS sequence"/>
</dbReference>
<gene>
    <name evidence="2" type="ORF">AKO1_007331</name>
</gene>
<dbReference type="Pfam" id="PF02373">
    <property type="entry name" value="JmjC"/>
    <property type="match status" value="1"/>
</dbReference>
<organism evidence="2 3">
    <name type="scientific">Acrasis kona</name>
    <dbReference type="NCBI Taxonomy" id="1008807"/>
    <lineage>
        <taxon>Eukaryota</taxon>
        <taxon>Discoba</taxon>
        <taxon>Heterolobosea</taxon>
        <taxon>Tetramitia</taxon>
        <taxon>Eutetramitia</taxon>
        <taxon>Acrasidae</taxon>
        <taxon>Acrasis</taxon>
    </lineage>
</organism>
<evidence type="ECO:0000313" key="2">
    <source>
        <dbReference type="EMBL" id="KAL0479984.1"/>
    </source>
</evidence>
<accession>A0AAW2YTN6</accession>
<dbReference type="SMART" id="SM00558">
    <property type="entry name" value="JmjC"/>
    <property type="match status" value="1"/>
</dbReference>
<reference evidence="2 3" key="1">
    <citation type="submission" date="2024-03" db="EMBL/GenBank/DDBJ databases">
        <title>The Acrasis kona genome and developmental transcriptomes reveal deep origins of eukaryotic multicellular pathways.</title>
        <authorList>
            <person name="Sheikh S."/>
            <person name="Fu C.-J."/>
            <person name="Brown M.W."/>
            <person name="Baldauf S.L."/>
        </authorList>
    </citation>
    <scope>NUCLEOTIDE SEQUENCE [LARGE SCALE GENOMIC DNA]</scope>
    <source>
        <strain evidence="2 3">ATCC MYA-3509</strain>
    </source>
</reference>
<keyword evidence="3" id="KW-1185">Reference proteome</keyword>
<protein>
    <submittedName>
        <fullName evidence="2">Jmjd-2</fullName>
    </submittedName>
</protein>
<evidence type="ECO:0000259" key="1">
    <source>
        <dbReference type="PROSITE" id="PS51184"/>
    </source>
</evidence>
<dbReference type="AlphaFoldDB" id="A0AAW2YTN6"/>